<keyword evidence="4" id="KW-0175">Coiled coil</keyword>
<dbReference type="GO" id="GO:0005576">
    <property type="term" value="C:extracellular region"/>
    <property type="evidence" value="ECO:0007669"/>
    <property type="project" value="UniProtKB-SubCell"/>
</dbReference>
<evidence type="ECO:0000256" key="1">
    <source>
        <dbReference type="ARBA" id="ARBA00004613"/>
    </source>
</evidence>
<dbReference type="Pfam" id="PF24517">
    <property type="entry name" value="CBM96"/>
    <property type="match status" value="1"/>
</dbReference>
<dbReference type="InterPro" id="IPR055372">
    <property type="entry name" value="CBM96"/>
</dbReference>
<comment type="subcellular location">
    <subcellularLocation>
        <location evidence="1">Secreted</location>
    </subcellularLocation>
</comment>
<dbReference type="RefSeq" id="WP_186835427.1">
    <property type="nucleotide sequence ID" value="NZ_JACOOQ010000018.1"/>
</dbReference>
<evidence type="ECO:0000256" key="3">
    <source>
        <dbReference type="ARBA" id="ARBA00022729"/>
    </source>
</evidence>
<feature type="domain" description="Carbohydrate-binding module family 96" evidence="5">
    <location>
        <begin position="11"/>
        <end position="172"/>
    </location>
</feature>
<accession>A0A8I0AEY2</accession>
<dbReference type="AlphaFoldDB" id="A0A8I0AEY2"/>
<proteinExistence type="predicted"/>
<evidence type="ECO:0000259" key="5">
    <source>
        <dbReference type="Pfam" id="PF24517"/>
    </source>
</evidence>
<name>A0A8I0AEY2_9CLOT</name>
<comment type="caution">
    <text evidence="6">The sequence shown here is derived from an EMBL/GenBank/DDBJ whole genome shotgun (WGS) entry which is preliminary data.</text>
</comment>
<keyword evidence="3" id="KW-0732">Signal</keyword>
<dbReference type="Proteomes" id="UP000662088">
    <property type="component" value="Unassembled WGS sequence"/>
</dbReference>
<keyword evidence="2" id="KW-0964">Secreted</keyword>
<dbReference type="NCBIfam" id="NF033679">
    <property type="entry name" value="DNRLRE_dom"/>
    <property type="match status" value="1"/>
</dbReference>
<reference evidence="6" key="1">
    <citation type="submission" date="2020-08" db="EMBL/GenBank/DDBJ databases">
        <title>Genome public.</title>
        <authorList>
            <person name="Liu C."/>
            <person name="Sun Q."/>
        </authorList>
    </citation>
    <scope>NUCLEOTIDE SEQUENCE</scope>
    <source>
        <strain evidence="6">NSJ-42</strain>
    </source>
</reference>
<keyword evidence="7" id="KW-1185">Reference proteome</keyword>
<sequence length="398" mass="44793">MNDIIKITNISSTYVEKLRNNNTFFKNEFLLCGVFYVNLYNYDIYKTLLNFSLPSIDLDNINKISLNIFLNNIRVYNNMQANFKISTLTAPFMSYTATWSNKPEINSLNSLNFPINSSSVGKYIEFDITYLIKNSYDNFYGIALESSHEKYTSMLQFLSKNSSNPPYIIIETVSDTVNNNEESPAEIVTNIPDETTENLAPKNTLESNIEPSMLTSLKTSIDELNTKYSSLESIVKTTADSISIPSDSNATEELSSKILNLEEKLDIFNDNVNTLKLNYDILKNILNKNDETIASIVDHLAEIEVKLSSISDSSDFSPMINSLNNSVNTLKSSINEINLNNSSAIEKVNTRLNTLENPNISKFIEENITPLANSLSALQAQYETLKQQISLISITPLN</sequence>
<gene>
    <name evidence="6" type="ORF">H8R92_10620</name>
</gene>
<feature type="coiled-coil region" evidence="4">
    <location>
        <begin position="251"/>
        <end position="278"/>
    </location>
</feature>
<evidence type="ECO:0000256" key="4">
    <source>
        <dbReference type="SAM" id="Coils"/>
    </source>
</evidence>
<evidence type="ECO:0000256" key="2">
    <source>
        <dbReference type="ARBA" id="ARBA00022525"/>
    </source>
</evidence>
<protein>
    <submittedName>
        <fullName evidence="6">DNRLRE domain-containing protein</fullName>
    </submittedName>
</protein>
<evidence type="ECO:0000313" key="7">
    <source>
        <dbReference type="Proteomes" id="UP000662088"/>
    </source>
</evidence>
<dbReference type="EMBL" id="JACOOQ010000018">
    <property type="protein sequence ID" value="MBC5640867.1"/>
    <property type="molecule type" value="Genomic_DNA"/>
</dbReference>
<evidence type="ECO:0000313" key="6">
    <source>
        <dbReference type="EMBL" id="MBC5640867.1"/>
    </source>
</evidence>
<organism evidence="6 7">
    <name type="scientific">Clostridium lentum</name>
    <dbReference type="NCBI Taxonomy" id="2763037"/>
    <lineage>
        <taxon>Bacteria</taxon>
        <taxon>Bacillati</taxon>
        <taxon>Bacillota</taxon>
        <taxon>Clostridia</taxon>
        <taxon>Eubacteriales</taxon>
        <taxon>Clostridiaceae</taxon>
        <taxon>Clostridium</taxon>
    </lineage>
</organism>